<sequence length="116" mass="12994">MSKTCLASETAADTNGGDCGGRQPEMAEKIDGHRRWWWSIHDPLMYGPCSSYRQHLRTDAMLPPCCRDIHNALVASRWKVGSDQHQMCNLLAAASLQLIRHSSIVFFCQATTIQCT</sequence>
<dbReference type="EnsemblPlants" id="OB03G34340.1">
    <property type="protein sequence ID" value="OB03G34340.1"/>
    <property type="gene ID" value="OB03G34340"/>
</dbReference>
<reference evidence="2" key="2">
    <citation type="submission" date="2013-04" db="UniProtKB">
        <authorList>
            <consortium name="EnsemblPlants"/>
        </authorList>
    </citation>
    <scope>IDENTIFICATION</scope>
</reference>
<evidence type="ECO:0000256" key="1">
    <source>
        <dbReference type="SAM" id="MobiDB-lite"/>
    </source>
</evidence>
<accession>J3LQV8</accession>
<protein>
    <submittedName>
        <fullName evidence="2">Uncharacterized protein</fullName>
    </submittedName>
</protein>
<keyword evidence="3" id="KW-1185">Reference proteome</keyword>
<dbReference type="Gramene" id="OB03G34340.1">
    <property type="protein sequence ID" value="OB03G34340.1"/>
    <property type="gene ID" value="OB03G34340"/>
</dbReference>
<dbReference type="Proteomes" id="UP000006038">
    <property type="component" value="Chromosome 3"/>
</dbReference>
<organism evidence="2">
    <name type="scientific">Oryza brachyantha</name>
    <name type="common">malo sina</name>
    <dbReference type="NCBI Taxonomy" id="4533"/>
    <lineage>
        <taxon>Eukaryota</taxon>
        <taxon>Viridiplantae</taxon>
        <taxon>Streptophyta</taxon>
        <taxon>Embryophyta</taxon>
        <taxon>Tracheophyta</taxon>
        <taxon>Spermatophyta</taxon>
        <taxon>Magnoliopsida</taxon>
        <taxon>Liliopsida</taxon>
        <taxon>Poales</taxon>
        <taxon>Poaceae</taxon>
        <taxon>BOP clade</taxon>
        <taxon>Oryzoideae</taxon>
        <taxon>Oryzeae</taxon>
        <taxon>Oryzinae</taxon>
        <taxon>Oryza</taxon>
    </lineage>
</organism>
<dbReference type="HOGENOM" id="CLU_2100676_0_0_1"/>
<evidence type="ECO:0000313" key="2">
    <source>
        <dbReference type="EnsemblPlants" id="OB03G34340.1"/>
    </source>
</evidence>
<reference evidence="2" key="1">
    <citation type="journal article" date="2013" name="Nat. Commun.">
        <title>Whole-genome sequencing of Oryza brachyantha reveals mechanisms underlying Oryza genome evolution.</title>
        <authorList>
            <person name="Chen J."/>
            <person name="Huang Q."/>
            <person name="Gao D."/>
            <person name="Wang J."/>
            <person name="Lang Y."/>
            <person name="Liu T."/>
            <person name="Li B."/>
            <person name="Bai Z."/>
            <person name="Luis Goicoechea J."/>
            <person name="Liang C."/>
            <person name="Chen C."/>
            <person name="Zhang W."/>
            <person name="Sun S."/>
            <person name="Liao Y."/>
            <person name="Zhang X."/>
            <person name="Yang L."/>
            <person name="Song C."/>
            <person name="Wang M."/>
            <person name="Shi J."/>
            <person name="Liu G."/>
            <person name="Liu J."/>
            <person name="Zhou H."/>
            <person name="Zhou W."/>
            <person name="Yu Q."/>
            <person name="An N."/>
            <person name="Chen Y."/>
            <person name="Cai Q."/>
            <person name="Wang B."/>
            <person name="Liu B."/>
            <person name="Min J."/>
            <person name="Huang Y."/>
            <person name="Wu H."/>
            <person name="Li Z."/>
            <person name="Zhang Y."/>
            <person name="Yin Y."/>
            <person name="Song W."/>
            <person name="Jiang J."/>
            <person name="Jackson S.A."/>
            <person name="Wing R.A."/>
            <person name="Wang J."/>
            <person name="Chen M."/>
        </authorList>
    </citation>
    <scope>NUCLEOTIDE SEQUENCE [LARGE SCALE GENOMIC DNA]</scope>
    <source>
        <strain evidence="2">cv. IRGC 101232</strain>
    </source>
</reference>
<proteinExistence type="predicted"/>
<dbReference type="AlphaFoldDB" id="J3LQV8"/>
<feature type="compositionally biased region" description="Polar residues" evidence="1">
    <location>
        <begin position="1"/>
        <end position="13"/>
    </location>
</feature>
<name>J3LQV8_ORYBR</name>
<feature type="region of interest" description="Disordered" evidence="1">
    <location>
        <begin position="1"/>
        <end position="24"/>
    </location>
</feature>
<evidence type="ECO:0000313" key="3">
    <source>
        <dbReference type="Proteomes" id="UP000006038"/>
    </source>
</evidence>